<protein>
    <submittedName>
        <fullName evidence="1">Uncharacterized protein</fullName>
    </submittedName>
</protein>
<dbReference type="EMBL" id="CM023482">
    <property type="protein sequence ID" value="KAH6939517.1"/>
    <property type="molecule type" value="Genomic_DNA"/>
</dbReference>
<proteinExistence type="predicted"/>
<keyword evidence="2" id="KW-1185">Reference proteome</keyword>
<name>A0ACB7T280_HYAAI</name>
<evidence type="ECO:0000313" key="1">
    <source>
        <dbReference type="EMBL" id="KAH6939517.1"/>
    </source>
</evidence>
<comment type="caution">
    <text evidence="1">The sequence shown here is derived from an EMBL/GenBank/DDBJ whole genome shotgun (WGS) entry which is preliminary data.</text>
</comment>
<reference evidence="1" key="1">
    <citation type="submission" date="2020-05" db="EMBL/GenBank/DDBJ databases">
        <title>Large-scale comparative analyses of tick genomes elucidate their genetic diversity and vector capacities.</title>
        <authorList>
            <person name="Jia N."/>
            <person name="Wang J."/>
            <person name="Shi W."/>
            <person name="Du L."/>
            <person name="Sun Y."/>
            <person name="Zhan W."/>
            <person name="Jiang J."/>
            <person name="Wang Q."/>
            <person name="Zhang B."/>
            <person name="Ji P."/>
            <person name="Sakyi L.B."/>
            <person name="Cui X."/>
            <person name="Yuan T."/>
            <person name="Jiang B."/>
            <person name="Yang W."/>
            <person name="Lam T.T.-Y."/>
            <person name="Chang Q."/>
            <person name="Ding S."/>
            <person name="Wang X."/>
            <person name="Zhu J."/>
            <person name="Ruan X."/>
            <person name="Zhao L."/>
            <person name="Wei J."/>
            <person name="Que T."/>
            <person name="Du C."/>
            <person name="Cheng J."/>
            <person name="Dai P."/>
            <person name="Han X."/>
            <person name="Huang E."/>
            <person name="Gao Y."/>
            <person name="Liu J."/>
            <person name="Shao H."/>
            <person name="Ye R."/>
            <person name="Li L."/>
            <person name="Wei W."/>
            <person name="Wang X."/>
            <person name="Wang C."/>
            <person name="Yang T."/>
            <person name="Huo Q."/>
            <person name="Li W."/>
            <person name="Guo W."/>
            <person name="Chen H."/>
            <person name="Zhou L."/>
            <person name="Ni X."/>
            <person name="Tian J."/>
            <person name="Zhou Y."/>
            <person name="Sheng Y."/>
            <person name="Liu T."/>
            <person name="Pan Y."/>
            <person name="Xia L."/>
            <person name="Li J."/>
            <person name="Zhao F."/>
            <person name="Cao W."/>
        </authorList>
    </citation>
    <scope>NUCLEOTIDE SEQUENCE</scope>
    <source>
        <strain evidence="1">Hyas-2018</strain>
    </source>
</reference>
<organism evidence="1 2">
    <name type="scientific">Hyalomma asiaticum</name>
    <name type="common">Tick</name>
    <dbReference type="NCBI Taxonomy" id="266040"/>
    <lineage>
        <taxon>Eukaryota</taxon>
        <taxon>Metazoa</taxon>
        <taxon>Ecdysozoa</taxon>
        <taxon>Arthropoda</taxon>
        <taxon>Chelicerata</taxon>
        <taxon>Arachnida</taxon>
        <taxon>Acari</taxon>
        <taxon>Parasitiformes</taxon>
        <taxon>Ixodida</taxon>
        <taxon>Ixodoidea</taxon>
        <taxon>Ixodidae</taxon>
        <taxon>Hyalomminae</taxon>
        <taxon>Hyalomma</taxon>
    </lineage>
</organism>
<gene>
    <name evidence="1" type="ORF">HPB50_018941</name>
</gene>
<sequence length="683" mass="75649">MEERDQWGSKCTFLLSLIGMSVGMGNVWRFPYVVYDNGGGVGWAMVYASVSLALFNSMVLAYVIIYLYYSMWNSTALPWTQCDPSWADEQCYVKEEGIFPCKSVEQMALNKYKPEWLPKIVAHSFMQLTDRNNTSNGTYFEGRPYASNCINATQVSSYHFYYKRVLGFNPHSRDQNSYQTHLLLAVALGWCCVFACVHNGIRSLGKVIYITTTLPFGLLLIILARVLALPGASVGLKFFIVPKWREVLSVTLWGRAAEQVILSLGLGYGTVICYAGFGRIRNKLINDLEVIIATQFFANFGFGLVVFSVLGFLASDLQIHIEDIITSGFDLAFVAYPEAVSHFRNASLWVVCFYIALFCMALNAQCATVQAVLSPVRDEFSPTLRPRRWVLAATGCLALMFFGLPMTRQDGIFTLKMCNAYFGDLLLPMLALFETCFVVYGYGLNRFCHDICFMLKRWPSFTLRYSWKYICPAILLSISITNVVFFEKLHIGGYDLPVWTTGTGVTLVFIGVAIVAVFSVYHLYVLEWCTGTTETTLCVQDYDAALEVNEDWGPRDPDERMRYHAFLKSQNIGTVVTLSEDTTDARSQGQSPGEEGQTGTGTGVVVVAKDVGLPEVRATSSDSSMAPAAPGVPSRSDAERSDSDRNQHGGPMRTVVISKSGVSVVTAPLSDGEDKPPKAAGSS</sequence>
<accession>A0ACB7T280</accession>
<evidence type="ECO:0000313" key="2">
    <source>
        <dbReference type="Proteomes" id="UP000821845"/>
    </source>
</evidence>
<dbReference type="Proteomes" id="UP000821845">
    <property type="component" value="Chromosome 2"/>
</dbReference>